<dbReference type="EMBL" id="KZ996384">
    <property type="protein sequence ID" value="RKO88948.1"/>
    <property type="molecule type" value="Genomic_DNA"/>
</dbReference>
<evidence type="ECO:0000313" key="3">
    <source>
        <dbReference type="Proteomes" id="UP000269721"/>
    </source>
</evidence>
<accession>A0A4P9WCK4</accession>
<keyword evidence="3" id="KW-1185">Reference proteome</keyword>
<evidence type="ECO:0000256" key="1">
    <source>
        <dbReference type="SAM" id="MobiDB-lite"/>
    </source>
</evidence>
<sequence length="809" mass="89672">MRRSQHSDNDLSPTQRRLRRDAWPGRQTEPTPRQPRAERPSQQLYLEHHPAELSSSPPAAIYRYSLVPARFLTDTSPNGVARLDVLLLGDSDLRHSTFTTWNARNMRQARLLDFTVVSACPPVLGTRKKRATGEWRRREGSGTLFALRAAPADSADDPPPLRLRYLSFQPREAAEDVGVGEIAKALLERVADLEDFHAHKFGKIFRFASESSYAAVRCIWQDHAADAPLNCKTFKGEIARIREGYNPFTMVEGEGSAGACADRYADHASDLFHTFWRKGILDPSLPGNLPNPMFVFDKSFALCPYENPMDGFHLAAAYVDVIVPDPRERSSPCLGRIALLRLRSGSGMSGLRRSLTLAERRAGCEWLSTGVGHVVSEGTKRSSPLPAFHVSAPFHPDLSPFIFCDEDYGSPSSPSSAPSVLHSASVDLASFDNELTDRLNDKLGMDTSLFAALVGLVPASDIIGWAPQLQPIVDERWASKMLRVRWRQATLLDPCLFAAIESWPAKGWSKFQIERSQWVEWMANLLSSVCKGEGSYKFAGILSYLATRLELREHSPGASLLLPANCDEIATLASKDPETTPSAADLSRELELWRFAFGQTVDSGLATDPADLARKRTGGDVVQRGSLNGPGLPTVLRVVILVPASALNVFMLPGCRFQVHDPLLDVHLKPDANETFVYETMEIRPARRAHLKAPPTKSLVLVDLPRVILDATPILETVSLVHINQEVLSSWCLPDITSCLPAPEMVHRRTGVDEFNATGKWMVNLRRREPGAENDWLVVNDVRDDDSPEAELLSCPKWFALEDEKSGEV</sequence>
<dbReference type="AlphaFoldDB" id="A0A4P9WCK4"/>
<dbReference type="Proteomes" id="UP000269721">
    <property type="component" value="Unassembled WGS sequence"/>
</dbReference>
<protein>
    <submittedName>
        <fullName evidence="2">Uncharacterized protein</fullName>
    </submittedName>
</protein>
<feature type="region of interest" description="Disordered" evidence="1">
    <location>
        <begin position="1"/>
        <end position="40"/>
    </location>
</feature>
<dbReference type="OrthoDB" id="432970at2759"/>
<organism evidence="2 3">
    <name type="scientific">Blyttiomyces helicus</name>
    <dbReference type="NCBI Taxonomy" id="388810"/>
    <lineage>
        <taxon>Eukaryota</taxon>
        <taxon>Fungi</taxon>
        <taxon>Fungi incertae sedis</taxon>
        <taxon>Chytridiomycota</taxon>
        <taxon>Chytridiomycota incertae sedis</taxon>
        <taxon>Chytridiomycetes</taxon>
        <taxon>Chytridiomycetes incertae sedis</taxon>
        <taxon>Blyttiomyces</taxon>
    </lineage>
</organism>
<gene>
    <name evidence="2" type="ORF">BDK51DRAFT_49924</name>
</gene>
<proteinExistence type="predicted"/>
<name>A0A4P9WCK4_9FUNG</name>
<reference evidence="3" key="1">
    <citation type="journal article" date="2018" name="Nat. Microbiol.">
        <title>Leveraging single-cell genomics to expand the fungal tree of life.</title>
        <authorList>
            <person name="Ahrendt S.R."/>
            <person name="Quandt C.A."/>
            <person name="Ciobanu D."/>
            <person name="Clum A."/>
            <person name="Salamov A."/>
            <person name="Andreopoulos B."/>
            <person name="Cheng J.F."/>
            <person name="Woyke T."/>
            <person name="Pelin A."/>
            <person name="Henrissat B."/>
            <person name="Reynolds N.K."/>
            <person name="Benny G.L."/>
            <person name="Smith M.E."/>
            <person name="James T.Y."/>
            <person name="Grigoriev I.V."/>
        </authorList>
    </citation>
    <scope>NUCLEOTIDE SEQUENCE [LARGE SCALE GENOMIC DNA]</scope>
</reference>
<evidence type="ECO:0000313" key="2">
    <source>
        <dbReference type="EMBL" id="RKO88948.1"/>
    </source>
</evidence>